<name>A0A7W3NFW7_PRIAR</name>
<feature type="region of interest" description="Disordered" evidence="1">
    <location>
        <begin position="328"/>
        <end position="365"/>
    </location>
</feature>
<comment type="caution">
    <text evidence="4">The sequence shown here is derived from an EMBL/GenBank/DDBJ whole genome shotgun (WGS) entry which is preliminary data.</text>
</comment>
<dbReference type="Proteomes" id="UP000543174">
    <property type="component" value="Unassembled WGS sequence"/>
</dbReference>
<dbReference type="Pfam" id="PF09557">
    <property type="entry name" value="DUF2382"/>
    <property type="match status" value="1"/>
</dbReference>
<evidence type="ECO:0000259" key="2">
    <source>
        <dbReference type="Pfam" id="PF09557"/>
    </source>
</evidence>
<dbReference type="AlphaFoldDB" id="A0A7W3NFW7"/>
<proteinExistence type="predicted"/>
<accession>A0A7W3NFW7</accession>
<dbReference type="PANTHER" id="PTHR38463">
    <property type="entry name" value="STRESS RESPONSE PROTEIN YSNF"/>
    <property type="match status" value="1"/>
</dbReference>
<dbReference type="NCBIfam" id="TIGR02271">
    <property type="entry name" value="YsnF/AvaK domain"/>
    <property type="match status" value="1"/>
</dbReference>
<feature type="compositionally biased region" description="Basic and acidic residues" evidence="1">
    <location>
        <begin position="294"/>
        <end position="310"/>
    </location>
</feature>
<gene>
    <name evidence="4" type="ORF">HNP21_005353</name>
</gene>
<dbReference type="EMBL" id="JACJHT010000009">
    <property type="protein sequence ID" value="MBA9042220.1"/>
    <property type="molecule type" value="Genomic_DNA"/>
</dbReference>
<feature type="domain" description="DUF2382" evidence="2">
    <location>
        <begin position="147"/>
        <end position="255"/>
    </location>
</feature>
<evidence type="ECO:0000313" key="5">
    <source>
        <dbReference type="Proteomes" id="UP000543174"/>
    </source>
</evidence>
<keyword evidence="5" id="KW-1185">Reference proteome</keyword>
<dbReference type="RefSeq" id="WP_055991742.1">
    <property type="nucleotide sequence ID" value="NZ_CP169255.1"/>
</dbReference>
<dbReference type="InterPro" id="IPR019060">
    <property type="entry name" value="DUF2382"/>
</dbReference>
<dbReference type="Pfam" id="PF11181">
    <property type="entry name" value="YflT"/>
    <property type="match status" value="1"/>
</dbReference>
<reference evidence="4" key="1">
    <citation type="submission" date="2020-08" db="EMBL/GenBank/DDBJ databases">
        <title>Functional genomics of gut bacteria from endangered species of beetles.</title>
        <authorList>
            <person name="Carlos-Shanley C."/>
        </authorList>
    </citation>
    <scope>NUCLEOTIDE SEQUENCE [LARGE SCALE GENOMIC DNA]</scope>
    <source>
        <strain evidence="4">S00060</strain>
    </source>
</reference>
<dbReference type="InterPro" id="IPR025889">
    <property type="entry name" value="GSP17M-like_dom"/>
</dbReference>
<protein>
    <submittedName>
        <fullName evidence="4">Uncharacterized protein (TIGR02271 family)</fullName>
    </submittedName>
</protein>
<dbReference type="PANTHER" id="PTHR38463:SF1">
    <property type="entry name" value="STRESS RESPONSE PROTEIN YSNF"/>
    <property type="match status" value="1"/>
</dbReference>
<evidence type="ECO:0000259" key="3">
    <source>
        <dbReference type="Pfam" id="PF11181"/>
    </source>
</evidence>
<feature type="compositionally biased region" description="Basic and acidic residues" evidence="1">
    <location>
        <begin position="340"/>
        <end position="365"/>
    </location>
</feature>
<organism evidence="4 5">
    <name type="scientific">Priestia aryabhattai</name>
    <name type="common">Bacillus aryabhattai</name>
    <dbReference type="NCBI Taxonomy" id="412384"/>
    <lineage>
        <taxon>Bacteria</taxon>
        <taxon>Bacillati</taxon>
        <taxon>Bacillota</taxon>
        <taxon>Bacilli</taxon>
        <taxon>Bacillales</taxon>
        <taxon>Bacillaceae</taxon>
        <taxon>Priestia</taxon>
    </lineage>
</organism>
<dbReference type="InterPro" id="IPR052967">
    <property type="entry name" value="Stress_Response_Assoc"/>
</dbReference>
<feature type="region of interest" description="Disordered" evidence="1">
    <location>
        <begin position="294"/>
        <end position="315"/>
    </location>
</feature>
<sequence>MRTRKRVAGTFHSKQEAIHAIKGLKCQGYRETDILVVAKDRSKTLQLGAETHVMIEAGTPAVSSLAGVMVDSFLTMMTGGMATTQPDGLTSKLVRMGIQSFTAKQCERDVKEGKILVLIDVDESQTIPSYTTVRESPYETEGHRSVQLREEQLEVRKERVQTGEVQLRKEIVEELRTIQVPVMREEVYVERRPIIDGEYDGSPLTENEIIRIPIMEEQIEVTKRAAVVEEVIIGKRKIQEIKEMKDTVRKEKAQIEQSELPVVHELADSEIYQNMDNHVDQSYQEVAAAIASDAPKEEKVKLSPNKKQEAQLKVTTSPVIKEIEEIEKVTASVNNQKPESQIKDTDITTSEKGKNNEKSTNKQKK</sequence>
<evidence type="ECO:0000313" key="4">
    <source>
        <dbReference type="EMBL" id="MBA9042220.1"/>
    </source>
</evidence>
<feature type="domain" description="General stress protein 17M-like" evidence="3">
    <location>
        <begin position="7"/>
        <end position="113"/>
    </location>
</feature>
<evidence type="ECO:0000256" key="1">
    <source>
        <dbReference type="SAM" id="MobiDB-lite"/>
    </source>
</evidence>